<name>A0A9Q3L404_9BASI</name>
<gene>
    <name evidence="1" type="ORF">O181_131101</name>
</gene>
<proteinExistence type="predicted"/>
<dbReference type="AlphaFoldDB" id="A0A9Q3L404"/>
<reference evidence="1" key="1">
    <citation type="submission" date="2021-03" db="EMBL/GenBank/DDBJ databases">
        <title>Draft genome sequence of rust myrtle Austropuccinia psidii MF-1, a brazilian biotype.</title>
        <authorList>
            <person name="Quecine M.C."/>
            <person name="Pachon D.M.R."/>
            <person name="Bonatelli M.L."/>
            <person name="Correr F.H."/>
            <person name="Franceschini L.M."/>
            <person name="Leite T.F."/>
            <person name="Margarido G.R.A."/>
            <person name="Almeida C.A."/>
            <person name="Ferrarezi J.A."/>
            <person name="Labate C.A."/>
        </authorList>
    </citation>
    <scope>NUCLEOTIDE SEQUENCE</scope>
    <source>
        <strain evidence="1">MF-1</strain>
    </source>
</reference>
<dbReference type="Proteomes" id="UP000765509">
    <property type="component" value="Unassembled WGS sequence"/>
</dbReference>
<keyword evidence="2" id="KW-1185">Reference proteome</keyword>
<evidence type="ECO:0000313" key="1">
    <source>
        <dbReference type="EMBL" id="MBW0591386.1"/>
    </source>
</evidence>
<protein>
    <submittedName>
        <fullName evidence="1">Uncharacterized protein</fullName>
    </submittedName>
</protein>
<evidence type="ECO:0000313" key="2">
    <source>
        <dbReference type="Proteomes" id="UP000765509"/>
    </source>
</evidence>
<comment type="caution">
    <text evidence="1">The sequence shown here is derived from an EMBL/GenBank/DDBJ whole genome shotgun (WGS) entry which is preliminary data.</text>
</comment>
<accession>A0A9Q3L404</accession>
<organism evidence="1 2">
    <name type="scientific">Austropuccinia psidii MF-1</name>
    <dbReference type="NCBI Taxonomy" id="1389203"/>
    <lineage>
        <taxon>Eukaryota</taxon>
        <taxon>Fungi</taxon>
        <taxon>Dikarya</taxon>
        <taxon>Basidiomycota</taxon>
        <taxon>Pucciniomycotina</taxon>
        <taxon>Pucciniomycetes</taxon>
        <taxon>Pucciniales</taxon>
        <taxon>Sphaerophragmiaceae</taxon>
        <taxon>Austropuccinia</taxon>
    </lineage>
</organism>
<dbReference type="EMBL" id="AVOT02142843">
    <property type="protein sequence ID" value="MBW0591386.1"/>
    <property type="molecule type" value="Genomic_DNA"/>
</dbReference>
<sequence>MPSRDFYFYFITLNLLSSSYSQVKKYYSPTCTYEFNTKQLPRHPTFVDPVNCVDILRNEYTCEHTTCMNYLSPDGKVTFEKCYFPDDPKETSSPDIFSYQVIESCSKIKVFPDQSYAVRDEYVVLCPFDKLKNVNNQMFTCQQCELKGTVKRPKQDCKKLR</sequence>